<proteinExistence type="predicted"/>
<organism evidence="4 5">
    <name type="scientific">Cladonia borealis</name>
    <dbReference type="NCBI Taxonomy" id="184061"/>
    <lineage>
        <taxon>Eukaryota</taxon>
        <taxon>Fungi</taxon>
        <taxon>Dikarya</taxon>
        <taxon>Ascomycota</taxon>
        <taxon>Pezizomycotina</taxon>
        <taxon>Lecanoromycetes</taxon>
        <taxon>OSLEUM clade</taxon>
        <taxon>Lecanoromycetidae</taxon>
        <taxon>Lecanorales</taxon>
        <taxon>Lecanorineae</taxon>
        <taxon>Cladoniaceae</taxon>
        <taxon>Cladonia</taxon>
    </lineage>
</organism>
<feature type="transmembrane region" description="Helical" evidence="2">
    <location>
        <begin position="299"/>
        <end position="323"/>
    </location>
</feature>
<keyword evidence="5" id="KW-1185">Reference proteome</keyword>
<evidence type="ECO:0000259" key="3">
    <source>
        <dbReference type="Pfam" id="PF20237"/>
    </source>
</evidence>
<sequence length="393" mass="44677">MSMPELHEGNSHVLGPLTTTVDGVPESRNGYNGAPQPQESVTSPGDNVSEIPFPFDSEWSEDEENGNSRSNLVRNRIRAIFHLQKKYPPGYEDKKVEQIIRSLDEYPAGYGKIAAIADLDSDFLICRKFGFLHKYALLYLQDELVEIEEDLERLDKWEFRDGDPKNLVSRRRDRGLGHEARQKLIARLHAKLKQYDEAVLRLKELQAIKRPTMRAQSNVYNLINNTQSLAGCEADWICQGPDLAAVACGTEHRWLNTFLEDALNWLPTRVILAVFRGSEQKAKTGSEELNLLSADRVDILLRFVIATIAAILLLVPVLVLFRLQPTSREDFERKSNYQILTIFGFALAFSASCSMSTKARRQVFFIATAAYSAILVLFLLVFLEIQRISWCRV</sequence>
<reference evidence="4" key="1">
    <citation type="submission" date="2023-03" db="EMBL/GenBank/DDBJ databases">
        <title>Complete genome of Cladonia borealis.</title>
        <authorList>
            <person name="Park H."/>
        </authorList>
    </citation>
    <scope>NUCLEOTIDE SEQUENCE</scope>
    <source>
        <strain evidence="4">ANT050790</strain>
    </source>
</reference>
<dbReference type="EMBL" id="JAFEKC020000019">
    <property type="protein sequence ID" value="KAK0509127.1"/>
    <property type="molecule type" value="Genomic_DNA"/>
</dbReference>
<gene>
    <name evidence="4" type="ORF">JMJ35_008498</name>
</gene>
<feature type="domain" description="DUF6594" evidence="3">
    <location>
        <begin position="110"/>
        <end position="376"/>
    </location>
</feature>
<evidence type="ECO:0000313" key="4">
    <source>
        <dbReference type="EMBL" id="KAK0509127.1"/>
    </source>
</evidence>
<dbReference type="Proteomes" id="UP001166286">
    <property type="component" value="Unassembled WGS sequence"/>
</dbReference>
<name>A0AA39UYZ4_9LECA</name>
<dbReference type="Pfam" id="PF20237">
    <property type="entry name" value="DUF6594"/>
    <property type="match status" value="1"/>
</dbReference>
<comment type="caution">
    <text evidence="4">The sequence shown here is derived from an EMBL/GenBank/DDBJ whole genome shotgun (WGS) entry which is preliminary data.</text>
</comment>
<protein>
    <recommendedName>
        <fullName evidence="3">DUF6594 domain-containing protein</fullName>
    </recommendedName>
</protein>
<dbReference type="PANTHER" id="PTHR34502">
    <property type="entry name" value="DUF6594 DOMAIN-CONTAINING PROTEIN-RELATED"/>
    <property type="match status" value="1"/>
</dbReference>
<keyword evidence="2" id="KW-0812">Transmembrane</keyword>
<dbReference type="AlphaFoldDB" id="A0AA39UYZ4"/>
<keyword evidence="2" id="KW-0472">Membrane</keyword>
<dbReference type="InterPro" id="IPR046529">
    <property type="entry name" value="DUF6594"/>
</dbReference>
<feature type="compositionally biased region" description="Basic and acidic residues" evidence="1">
    <location>
        <begin position="1"/>
        <end position="10"/>
    </location>
</feature>
<feature type="transmembrane region" description="Helical" evidence="2">
    <location>
        <begin position="335"/>
        <end position="357"/>
    </location>
</feature>
<evidence type="ECO:0000256" key="2">
    <source>
        <dbReference type="SAM" id="Phobius"/>
    </source>
</evidence>
<keyword evidence="2" id="KW-1133">Transmembrane helix</keyword>
<accession>A0AA39UYZ4</accession>
<evidence type="ECO:0000313" key="5">
    <source>
        <dbReference type="Proteomes" id="UP001166286"/>
    </source>
</evidence>
<evidence type="ECO:0000256" key="1">
    <source>
        <dbReference type="SAM" id="MobiDB-lite"/>
    </source>
</evidence>
<feature type="compositionally biased region" description="Polar residues" evidence="1">
    <location>
        <begin position="35"/>
        <end position="46"/>
    </location>
</feature>
<feature type="transmembrane region" description="Helical" evidence="2">
    <location>
        <begin position="363"/>
        <end position="383"/>
    </location>
</feature>
<feature type="region of interest" description="Disordered" evidence="1">
    <location>
        <begin position="1"/>
        <end position="68"/>
    </location>
</feature>
<dbReference type="PANTHER" id="PTHR34502:SF3">
    <property type="entry name" value="DUF6594 DOMAIN-CONTAINING PROTEIN"/>
    <property type="match status" value="1"/>
</dbReference>